<dbReference type="GO" id="GO:0006654">
    <property type="term" value="P:phosphatidic acid biosynthetic process"/>
    <property type="evidence" value="ECO:0007669"/>
    <property type="project" value="TreeGrafter"/>
</dbReference>
<dbReference type="Pfam" id="PF00561">
    <property type="entry name" value="Abhydrolase_1"/>
    <property type="match status" value="1"/>
</dbReference>
<evidence type="ECO:0000256" key="2">
    <source>
        <dbReference type="SAM" id="MobiDB-lite"/>
    </source>
</evidence>
<feature type="region of interest" description="Disordered" evidence="2">
    <location>
        <begin position="212"/>
        <end position="233"/>
    </location>
</feature>
<evidence type="ECO:0000313" key="4">
    <source>
        <dbReference type="EMBL" id="KAK3249742.1"/>
    </source>
</evidence>
<organism evidence="4 5">
    <name type="scientific">Cymbomonas tetramitiformis</name>
    <dbReference type="NCBI Taxonomy" id="36881"/>
    <lineage>
        <taxon>Eukaryota</taxon>
        <taxon>Viridiplantae</taxon>
        <taxon>Chlorophyta</taxon>
        <taxon>Pyramimonadophyceae</taxon>
        <taxon>Pyramimonadales</taxon>
        <taxon>Pyramimonadaceae</taxon>
        <taxon>Cymbomonas</taxon>
    </lineage>
</organism>
<gene>
    <name evidence="4" type="ORF">CYMTET_40842</name>
</gene>
<sequence length="233" mass="25914">MEEKQRCRKTKPTAATEQQSWRWPSDMLFDWWAGTSSASAKAAESALLQYVRAPYTSMMVPIKMNVRSWFGSSTVPAHINTIEVNPAKATHAIPVVVAHGLGSGLGLNYRNYDDLAELGGGRRILAFDWLGQGRSTRVEFPRRSSLFPSDQRENIRAGIQYYVDSVEEWRKAVGLEQFDLIAHSLGGYFASHYALQNPGRVRRLVLVSPCGLPSPPPPSPQDSGRSLPWQATV</sequence>
<comment type="caution">
    <text evidence="4">The sequence shown here is derived from an EMBL/GenBank/DDBJ whole genome shotgun (WGS) entry which is preliminary data.</text>
</comment>
<keyword evidence="5" id="KW-1185">Reference proteome</keyword>
<protein>
    <recommendedName>
        <fullName evidence="3">AB hydrolase-1 domain-containing protein</fullName>
    </recommendedName>
</protein>
<dbReference type="Gene3D" id="3.40.50.1820">
    <property type="entry name" value="alpha/beta hydrolase"/>
    <property type="match status" value="1"/>
</dbReference>
<evidence type="ECO:0000313" key="5">
    <source>
        <dbReference type="Proteomes" id="UP001190700"/>
    </source>
</evidence>
<dbReference type="EMBL" id="LGRX02027165">
    <property type="protein sequence ID" value="KAK3249742.1"/>
    <property type="molecule type" value="Genomic_DNA"/>
</dbReference>
<dbReference type="AlphaFoldDB" id="A0AAE0F387"/>
<name>A0AAE0F387_9CHLO</name>
<dbReference type="GO" id="GO:0042171">
    <property type="term" value="F:lysophosphatidic acid acyltransferase activity"/>
    <property type="evidence" value="ECO:0007669"/>
    <property type="project" value="TreeGrafter"/>
</dbReference>
<dbReference type="PANTHER" id="PTHR42886">
    <property type="entry name" value="RE40534P-RELATED"/>
    <property type="match status" value="1"/>
</dbReference>
<evidence type="ECO:0000256" key="1">
    <source>
        <dbReference type="ARBA" id="ARBA00038097"/>
    </source>
</evidence>
<dbReference type="PANTHER" id="PTHR42886:SF29">
    <property type="entry name" value="PUMMELIG, ISOFORM A"/>
    <property type="match status" value="1"/>
</dbReference>
<dbReference type="SUPFAM" id="SSF53474">
    <property type="entry name" value="alpha/beta-Hydrolases"/>
    <property type="match status" value="1"/>
</dbReference>
<dbReference type="InterPro" id="IPR000073">
    <property type="entry name" value="AB_hydrolase_1"/>
</dbReference>
<accession>A0AAE0F387</accession>
<reference evidence="4 5" key="1">
    <citation type="journal article" date="2015" name="Genome Biol. Evol.">
        <title>Comparative Genomics of a Bacterivorous Green Alga Reveals Evolutionary Causalities and Consequences of Phago-Mixotrophic Mode of Nutrition.</title>
        <authorList>
            <person name="Burns J.A."/>
            <person name="Paasch A."/>
            <person name="Narechania A."/>
            <person name="Kim E."/>
        </authorList>
    </citation>
    <scope>NUCLEOTIDE SEQUENCE [LARGE SCALE GENOMIC DNA]</scope>
    <source>
        <strain evidence="4 5">PLY_AMNH</strain>
    </source>
</reference>
<dbReference type="GO" id="GO:0052689">
    <property type="term" value="F:carboxylic ester hydrolase activity"/>
    <property type="evidence" value="ECO:0007669"/>
    <property type="project" value="TreeGrafter"/>
</dbReference>
<comment type="similarity">
    <text evidence="1">Belongs to the peptidase S33 family. ABHD4/ABHD5 subfamily.</text>
</comment>
<dbReference type="Proteomes" id="UP001190700">
    <property type="component" value="Unassembled WGS sequence"/>
</dbReference>
<feature type="compositionally biased region" description="Polar residues" evidence="2">
    <location>
        <begin position="221"/>
        <end position="233"/>
    </location>
</feature>
<proteinExistence type="inferred from homology"/>
<dbReference type="GO" id="GO:0055088">
    <property type="term" value="P:lipid homeostasis"/>
    <property type="evidence" value="ECO:0007669"/>
    <property type="project" value="TreeGrafter"/>
</dbReference>
<feature type="domain" description="AB hydrolase-1" evidence="3">
    <location>
        <begin position="94"/>
        <end position="224"/>
    </location>
</feature>
<dbReference type="InterPro" id="IPR029058">
    <property type="entry name" value="AB_hydrolase_fold"/>
</dbReference>
<evidence type="ECO:0000259" key="3">
    <source>
        <dbReference type="Pfam" id="PF00561"/>
    </source>
</evidence>